<sequence>MQRDEALAILRAHREEIFTRFPVKKLALFGSTVRNEASETSDVDVLVEFEGPTTFDGYFDLKFYLEEVLQREVDLVCAKAVRPRIKPYIEREALDVA</sequence>
<dbReference type="InterPro" id="IPR002934">
    <property type="entry name" value="Polymerase_NTP_transf_dom"/>
</dbReference>
<keyword evidence="3" id="KW-0808">Transferase</keyword>
<dbReference type="InterPro" id="IPR052038">
    <property type="entry name" value="Type-VII_TA_antitoxin"/>
</dbReference>
<organism evidence="11 12">
    <name type="scientific">Geoalkalibacter halelectricus</name>
    <dbReference type="NCBI Taxonomy" id="2847045"/>
    <lineage>
        <taxon>Bacteria</taxon>
        <taxon>Pseudomonadati</taxon>
        <taxon>Thermodesulfobacteriota</taxon>
        <taxon>Desulfuromonadia</taxon>
        <taxon>Desulfuromonadales</taxon>
        <taxon>Geoalkalibacteraceae</taxon>
        <taxon>Geoalkalibacter</taxon>
    </lineage>
</organism>
<keyword evidence="2" id="KW-1277">Toxin-antitoxin system</keyword>
<accession>A0ABY5ZNI6</accession>
<evidence type="ECO:0000256" key="9">
    <source>
        <dbReference type="ARBA" id="ARBA00038276"/>
    </source>
</evidence>
<comment type="cofactor">
    <cofactor evidence="1">
        <name>Mg(2+)</name>
        <dbReference type="ChEBI" id="CHEBI:18420"/>
    </cofactor>
</comment>
<proteinExistence type="inferred from homology"/>
<dbReference type="InterPro" id="IPR043519">
    <property type="entry name" value="NT_sf"/>
</dbReference>
<evidence type="ECO:0000256" key="1">
    <source>
        <dbReference type="ARBA" id="ARBA00001946"/>
    </source>
</evidence>
<dbReference type="Proteomes" id="UP001060414">
    <property type="component" value="Chromosome"/>
</dbReference>
<gene>
    <name evidence="11" type="ORF">L9S41_04750</name>
</gene>
<evidence type="ECO:0000256" key="7">
    <source>
        <dbReference type="ARBA" id="ARBA00022840"/>
    </source>
</evidence>
<evidence type="ECO:0000313" key="11">
    <source>
        <dbReference type="EMBL" id="UWZ80712.1"/>
    </source>
</evidence>
<name>A0ABY5ZNI6_9BACT</name>
<evidence type="ECO:0000256" key="8">
    <source>
        <dbReference type="ARBA" id="ARBA00022842"/>
    </source>
</evidence>
<dbReference type="CDD" id="cd05403">
    <property type="entry name" value="NT_KNTase_like"/>
    <property type="match status" value="1"/>
</dbReference>
<feature type="domain" description="Polymerase nucleotidyl transferase" evidence="10">
    <location>
        <begin position="11"/>
        <end position="94"/>
    </location>
</feature>
<evidence type="ECO:0000256" key="5">
    <source>
        <dbReference type="ARBA" id="ARBA00022723"/>
    </source>
</evidence>
<dbReference type="PANTHER" id="PTHR33571:SF14">
    <property type="entry name" value="PROTEIN ADENYLYLTRANSFERASE MJ0435-RELATED"/>
    <property type="match status" value="1"/>
</dbReference>
<comment type="similarity">
    <text evidence="9">Belongs to the MntA antitoxin family.</text>
</comment>
<dbReference type="SUPFAM" id="SSF81301">
    <property type="entry name" value="Nucleotidyltransferase"/>
    <property type="match status" value="1"/>
</dbReference>
<evidence type="ECO:0000256" key="3">
    <source>
        <dbReference type="ARBA" id="ARBA00022679"/>
    </source>
</evidence>
<evidence type="ECO:0000256" key="4">
    <source>
        <dbReference type="ARBA" id="ARBA00022695"/>
    </source>
</evidence>
<keyword evidence="4" id="KW-0548">Nucleotidyltransferase</keyword>
<evidence type="ECO:0000256" key="2">
    <source>
        <dbReference type="ARBA" id="ARBA00022649"/>
    </source>
</evidence>
<evidence type="ECO:0000313" key="12">
    <source>
        <dbReference type="Proteomes" id="UP001060414"/>
    </source>
</evidence>
<dbReference type="PANTHER" id="PTHR33571">
    <property type="entry name" value="SSL8005 PROTEIN"/>
    <property type="match status" value="1"/>
</dbReference>
<keyword evidence="12" id="KW-1185">Reference proteome</keyword>
<dbReference type="Gene3D" id="3.30.460.10">
    <property type="entry name" value="Beta Polymerase, domain 2"/>
    <property type="match status" value="1"/>
</dbReference>
<dbReference type="EMBL" id="CP092109">
    <property type="protein sequence ID" value="UWZ80712.1"/>
    <property type="molecule type" value="Genomic_DNA"/>
</dbReference>
<keyword evidence="5" id="KW-0479">Metal-binding</keyword>
<evidence type="ECO:0000256" key="6">
    <source>
        <dbReference type="ARBA" id="ARBA00022741"/>
    </source>
</evidence>
<keyword evidence="8" id="KW-0460">Magnesium</keyword>
<evidence type="ECO:0000259" key="10">
    <source>
        <dbReference type="Pfam" id="PF01909"/>
    </source>
</evidence>
<reference evidence="11" key="1">
    <citation type="journal article" date="2022" name="Environ. Microbiol.">
        <title>Geoalkalibacter halelectricus SAP #1 sp. nov. possessing extracellular electron transfer and mineral#reducing capabilities from a haloalkaline environment.</title>
        <authorList>
            <person name="Yadav S."/>
            <person name="Singh R."/>
            <person name="Sundharam S.S."/>
            <person name="Chaudhary S."/>
            <person name="Krishnamurthi S."/>
            <person name="Patil S.A."/>
        </authorList>
    </citation>
    <scope>NUCLEOTIDE SEQUENCE</scope>
    <source>
        <strain evidence="11">SAP-1</strain>
    </source>
</reference>
<dbReference type="RefSeq" id="WP_260749073.1">
    <property type="nucleotide sequence ID" value="NZ_CP092109.1"/>
</dbReference>
<keyword evidence="7" id="KW-0067">ATP-binding</keyword>
<protein>
    <submittedName>
        <fullName evidence="11">Nucleotidyltransferase family protein</fullName>
    </submittedName>
</protein>
<keyword evidence="6" id="KW-0547">Nucleotide-binding</keyword>
<dbReference type="Pfam" id="PF01909">
    <property type="entry name" value="NTP_transf_2"/>
    <property type="match status" value="1"/>
</dbReference>